<evidence type="ECO:0000256" key="2">
    <source>
        <dbReference type="SAM" id="Phobius"/>
    </source>
</evidence>
<gene>
    <name evidence="3" type="ORF">HA336_01990</name>
</gene>
<organism evidence="3 4">
    <name type="scientific">Methanopyrus kandleri</name>
    <dbReference type="NCBI Taxonomy" id="2320"/>
    <lineage>
        <taxon>Archaea</taxon>
        <taxon>Methanobacteriati</taxon>
        <taxon>Methanobacteriota</taxon>
        <taxon>Methanomada group</taxon>
        <taxon>Methanopyri</taxon>
        <taxon>Methanopyrales</taxon>
        <taxon>Methanopyraceae</taxon>
        <taxon>Methanopyrus</taxon>
    </lineage>
</organism>
<keyword evidence="2" id="KW-1133">Transmembrane helix</keyword>
<accession>A0A832TFM4</accession>
<evidence type="ECO:0000313" key="3">
    <source>
        <dbReference type="EMBL" id="HII69989.1"/>
    </source>
</evidence>
<name>A0A832TFM4_9EURY</name>
<protein>
    <submittedName>
        <fullName evidence="3">Uncharacterized protein</fullName>
    </submittedName>
</protein>
<dbReference type="RefSeq" id="WP_148679605.1">
    <property type="nucleotide sequence ID" value="NZ_DUJS01000002.1"/>
</dbReference>
<evidence type="ECO:0000313" key="4">
    <source>
        <dbReference type="Proteomes" id="UP000619545"/>
    </source>
</evidence>
<keyword evidence="2" id="KW-0472">Membrane</keyword>
<feature type="region of interest" description="Disordered" evidence="1">
    <location>
        <begin position="44"/>
        <end position="99"/>
    </location>
</feature>
<feature type="compositionally biased region" description="Low complexity" evidence="1">
    <location>
        <begin position="86"/>
        <end position="99"/>
    </location>
</feature>
<reference evidence="3" key="1">
    <citation type="journal article" date="2020" name="bioRxiv">
        <title>A rank-normalized archaeal taxonomy based on genome phylogeny resolves widespread incomplete and uneven classifications.</title>
        <authorList>
            <person name="Rinke C."/>
            <person name="Chuvochina M."/>
            <person name="Mussig A.J."/>
            <person name="Chaumeil P.-A."/>
            <person name="Waite D.W."/>
            <person name="Whitman W.B."/>
            <person name="Parks D.H."/>
            <person name="Hugenholtz P."/>
        </authorList>
    </citation>
    <scope>NUCLEOTIDE SEQUENCE</scope>
    <source>
        <strain evidence="3">UBA8853</strain>
    </source>
</reference>
<evidence type="ECO:0000256" key="1">
    <source>
        <dbReference type="SAM" id="MobiDB-lite"/>
    </source>
</evidence>
<proteinExistence type="predicted"/>
<dbReference type="GeneID" id="41583402"/>
<dbReference type="Proteomes" id="UP000619545">
    <property type="component" value="Unassembled WGS sequence"/>
</dbReference>
<dbReference type="EMBL" id="DUJS01000002">
    <property type="protein sequence ID" value="HII69989.1"/>
    <property type="molecule type" value="Genomic_DNA"/>
</dbReference>
<keyword evidence="2" id="KW-0812">Transmembrane</keyword>
<feature type="transmembrane region" description="Helical" evidence="2">
    <location>
        <begin position="6"/>
        <end position="29"/>
    </location>
</feature>
<comment type="caution">
    <text evidence="3">The sequence shown here is derived from an EMBL/GenBank/DDBJ whole genome shotgun (WGS) entry which is preliminary data.</text>
</comment>
<sequence length="99" mass="10278">MKTETVLKASAILGFVIGMAAGFVSISPIKQEIEEQEKMSKVVLPPELKNRKPHPLSPSEIAAKTKVKDVGGRSGEEQGAGKEESTTGSSTTGPTTGPG</sequence>
<feature type="compositionally biased region" description="Basic and acidic residues" evidence="1">
    <location>
        <begin position="66"/>
        <end position="85"/>
    </location>
</feature>
<dbReference type="AlphaFoldDB" id="A0A832TFM4"/>